<evidence type="ECO:0008006" key="2">
    <source>
        <dbReference type="Google" id="ProtNLM"/>
    </source>
</evidence>
<proteinExistence type="predicted"/>
<dbReference type="AlphaFoldDB" id="A0A382EPY4"/>
<dbReference type="PANTHER" id="PTHR22939:SF129">
    <property type="entry name" value="SERINE PROTEASE HTRA2, MITOCHONDRIAL"/>
    <property type="match status" value="1"/>
</dbReference>
<accession>A0A382EPY4</accession>
<dbReference type="Pfam" id="PF13365">
    <property type="entry name" value="Trypsin_2"/>
    <property type="match status" value="1"/>
</dbReference>
<dbReference type="EMBL" id="UINC01045713">
    <property type="protein sequence ID" value="SVB52800.1"/>
    <property type="molecule type" value="Genomic_DNA"/>
</dbReference>
<name>A0A382EPY4_9ZZZZ</name>
<dbReference type="GO" id="GO:0004252">
    <property type="term" value="F:serine-type endopeptidase activity"/>
    <property type="evidence" value="ECO:0007669"/>
    <property type="project" value="InterPro"/>
</dbReference>
<dbReference type="InterPro" id="IPR009003">
    <property type="entry name" value="Peptidase_S1_PA"/>
</dbReference>
<dbReference type="GO" id="GO:0006515">
    <property type="term" value="P:protein quality control for misfolded or incompletely synthesized proteins"/>
    <property type="evidence" value="ECO:0007669"/>
    <property type="project" value="TreeGrafter"/>
</dbReference>
<gene>
    <name evidence="1" type="ORF">METZ01_LOCUS205654</name>
</gene>
<dbReference type="Gene3D" id="2.40.10.120">
    <property type="match status" value="1"/>
</dbReference>
<organism evidence="1">
    <name type="scientific">marine metagenome</name>
    <dbReference type="NCBI Taxonomy" id="408172"/>
    <lineage>
        <taxon>unclassified sequences</taxon>
        <taxon>metagenomes</taxon>
        <taxon>ecological metagenomes</taxon>
    </lineage>
</organism>
<dbReference type="PRINTS" id="PR00834">
    <property type="entry name" value="PROTEASES2C"/>
</dbReference>
<reference evidence="1" key="1">
    <citation type="submission" date="2018-05" db="EMBL/GenBank/DDBJ databases">
        <authorList>
            <person name="Lanie J.A."/>
            <person name="Ng W.-L."/>
            <person name="Kazmierczak K.M."/>
            <person name="Andrzejewski T.M."/>
            <person name="Davidsen T.M."/>
            <person name="Wayne K.J."/>
            <person name="Tettelin H."/>
            <person name="Glass J.I."/>
            <person name="Rusch D."/>
            <person name="Podicherti R."/>
            <person name="Tsui H.-C.T."/>
            <person name="Winkler M.E."/>
        </authorList>
    </citation>
    <scope>NUCLEOTIDE SEQUENCE</scope>
</reference>
<dbReference type="GO" id="GO:0042597">
    <property type="term" value="C:periplasmic space"/>
    <property type="evidence" value="ECO:0007669"/>
    <property type="project" value="TreeGrafter"/>
</dbReference>
<feature type="non-terminal residue" evidence="1">
    <location>
        <position position="256"/>
    </location>
</feature>
<dbReference type="SUPFAM" id="SSF50494">
    <property type="entry name" value="Trypsin-like serine proteases"/>
    <property type="match status" value="1"/>
</dbReference>
<dbReference type="PANTHER" id="PTHR22939">
    <property type="entry name" value="SERINE PROTEASE FAMILY S1C HTRA-RELATED"/>
    <property type="match status" value="1"/>
</dbReference>
<dbReference type="InterPro" id="IPR001940">
    <property type="entry name" value="Peptidase_S1C"/>
</dbReference>
<evidence type="ECO:0000313" key="1">
    <source>
        <dbReference type="EMBL" id="SVB52800.1"/>
    </source>
</evidence>
<sequence length="256" mass="28022">MRKHILFILVLTIGISFAQNSAVRQFSKTFADVAEEANPSVVTIMTEKVYDAKSFHEWTPFEEYFFPKNEPERQYKSYAIGSGVIVDEDNGYILTNNHVIDEADEVEVKLMDKRIFLAKIVGKDPKSDLAVLQIEATDLSELKLGDSDKIRVGEWVLAVGSPFSTNLSHTVTAGIVSALGRSNVISNDHYENFIQTDAAINPGNSGGALLNLSGNLIGINTAIATGGFERSNRGVGFAIPSNMAKRVMDDLITKGY</sequence>
<protein>
    <recommendedName>
        <fullName evidence="2">Trypsin-like serine protease</fullName>
    </recommendedName>
</protein>